<gene>
    <name evidence="2" type="ORF">SDC9_101018</name>
</gene>
<accession>A0A645ATM8</accession>
<proteinExistence type="predicted"/>
<dbReference type="AlphaFoldDB" id="A0A645ATM8"/>
<reference evidence="2" key="1">
    <citation type="submission" date="2019-08" db="EMBL/GenBank/DDBJ databases">
        <authorList>
            <person name="Kucharzyk K."/>
            <person name="Murdoch R.W."/>
            <person name="Higgins S."/>
            <person name="Loffler F."/>
        </authorList>
    </citation>
    <scope>NUCLEOTIDE SEQUENCE</scope>
</reference>
<keyword evidence="1" id="KW-0472">Membrane</keyword>
<keyword evidence="1" id="KW-1133">Transmembrane helix</keyword>
<sequence>MKNYYNDTYIPQITKAGKWTCWIGAFLVFFPALAVTYLFNIVPEKGPLMVALVAQLSVNAVWWFIEPISFFPILGIPGTYISFLSGNISNLRIPCAAAALKATNTEVGSEEGSVISTIGVGASVFVNIILLVVGVIVGTKLIAMLPKNVTDSFSFLLPALFGAVFAQFSLDDVKSGVCGMGLGILCLTLYNKGLFNWLPLDPYIINILVPIFGTMLFAKLTYKDNSVDASE</sequence>
<protein>
    <submittedName>
        <fullName evidence="2">Uncharacterized protein</fullName>
    </submittedName>
</protein>
<organism evidence="2">
    <name type="scientific">bioreactor metagenome</name>
    <dbReference type="NCBI Taxonomy" id="1076179"/>
    <lineage>
        <taxon>unclassified sequences</taxon>
        <taxon>metagenomes</taxon>
        <taxon>ecological metagenomes</taxon>
    </lineage>
</organism>
<feature type="transmembrane region" description="Helical" evidence="1">
    <location>
        <begin position="114"/>
        <end position="137"/>
    </location>
</feature>
<evidence type="ECO:0000256" key="1">
    <source>
        <dbReference type="SAM" id="Phobius"/>
    </source>
</evidence>
<name>A0A645ATM8_9ZZZZ</name>
<evidence type="ECO:0000313" key="2">
    <source>
        <dbReference type="EMBL" id="MPM54243.1"/>
    </source>
</evidence>
<feature type="transmembrane region" description="Helical" evidence="1">
    <location>
        <begin position="20"/>
        <end position="39"/>
    </location>
</feature>
<feature type="transmembrane region" description="Helical" evidence="1">
    <location>
        <begin position="203"/>
        <end position="222"/>
    </location>
</feature>
<comment type="caution">
    <text evidence="2">The sequence shown here is derived from an EMBL/GenBank/DDBJ whole genome shotgun (WGS) entry which is preliminary data.</text>
</comment>
<feature type="transmembrane region" description="Helical" evidence="1">
    <location>
        <begin position="174"/>
        <end position="191"/>
    </location>
</feature>
<dbReference type="EMBL" id="VSSQ01014714">
    <property type="protein sequence ID" value="MPM54243.1"/>
    <property type="molecule type" value="Genomic_DNA"/>
</dbReference>
<keyword evidence="1" id="KW-0812">Transmembrane</keyword>